<proteinExistence type="predicted"/>
<reference evidence="1 2" key="1">
    <citation type="submission" date="2018-10" db="EMBL/GenBank/DDBJ databases">
        <title>Oceanobacillus sp. YLB-02 draft genome.</title>
        <authorList>
            <person name="Yu L."/>
        </authorList>
    </citation>
    <scope>NUCLEOTIDE SEQUENCE [LARGE SCALE GENOMIC DNA]</scope>
    <source>
        <strain evidence="1 2">YLB-02</strain>
    </source>
</reference>
<protein>
    <submittedName>
        <fullName evidence="1">Uncharacterized protein</fullName>
    </submittedName>
</protein>
<evidence type="ECO:0000313" key="2">
    <source>
        <dbReference type="Proteomes" id="UP000270219"/>
    </source>
</evidence>
<keyword evidence="2" id="KW-1185">Reference proteome</keyword>
<name>A0A498D149_9BACI</name>
<dbReference type="OrthoDB" id="9922529at2"/>
<evidence type="ECO:0000313" key="1">
    <source>
        <dbReference type="EMBL" id="RLL40125.1"/>
    </source>
</evidence>
<dbReference type="EMBL" id="RCHR01000013">
    <property type="protein sequence ID" value="RLL40125.1"/>
    <property type="molecule type" value="Genomic_DNA"/>
</dbReference>
<gene>
    <name evidence="1" type="ORF">D8M04_19485</name>
</gene>
<dbReference type="Proteomes" id="UP000270219">
    <property type="component" value="Unassembled WGS sequence"/>
</dbReference>
<comment type="caution">
    <text evidence="1">The sequence shown here is derived from an EMBL/GenBank/DDBJ whole genome shotgun (WGS) entry which is preliminary data.</text>
</comment>
<sequence>MKNIKRFFKFIARESEFDDTTTEREYEKIMLKEKEEDDDLFQLINDECQRIYDRVYSLYMDFQAGQISKVEMEIMMDNAKSEVKEYIDLAVNQYGRHTSNIELIILPAKQRLEELEKKISKN</sequence>
<organism evidence="1 2">
    <name type="scientific">Oceanobacillus piezotolerans</name>
    <dbReference type="NCBI Taxonomy" id="2448030"/>
    <lineage>
        <taxon>Bacteria</taxon>
        <taxon>Bacillati</taxon>
        <taxon>Bacillota</taxon>
        <taxon>Bacilli</taxon>
        <taxon>Bacillales</taxon>
        <taxon>Bacillaceae</taxon>
        <taxon>Oceanobacillus</taxon>
    </lineage>
</organism>
<accession>A0A498D149</accession>
<dbReference type="AlphaFoldDB" id="A0A498D149"/>
<dbReference type="RefSeq" id="WP_121525084.1">
    <property type="nucleotide sequence ID" value="NZ_RCHR01000013.1"/>
</dbReference>